<gene>
    <name evidence="2" type="ORF">GCM10010319_62130</name>
</gene>
<name>A0ABN0XWU6_9ACTN</name>
<reference evidence="2 3" key="1">
    <citation type="journal article" date="2019" name="Int. J. Syst. Evol. Microbiol.">
        <title>The Global Catalogue of Microorganisms (GCM) 10K type strain sequencing project: providing services to taxonomists for standard genome sequencing and annotation.</title>
        <authorList>
            <consortium name="The Broad Institute Genomics Platform"/>
            <consortium name="The Broad Institute Genome Sequencing Center for Infectious Disease"/>
            <person name="Wu L."/>
            <person name="Ma J."/>
        </authorList>
    </citation>
    <scope>NUCLEOTIDE SEQUENCE [LARGE SCALE GENOMIC DNA]</scope>
    <source>
        <strain evidence="2 3">JCM 4565</strain>
    </source>
</reference>
<dbReference type="Pfam" id="PF00550">
    <property type="entry name" value="PP-binding"/>
    <property type="match status" value="1"/>
</dbReference>
<evidence type="ECO:0000313" key="2">
    <source>
        <dbReference type="EMBL" id="GAA0375200.1"/>
    </source>
</evidence>
<feature type="domain" description="Carrier" evidence="1">
    <location>
        <begin position="6"/>
        <end position="84"/>
    </location>
</feature>
<dbReference type="PROSITE" id="PS50075">
    <property type="entry name" value="CARRIER"/>
    <property type="match status" value="1"/>
</dbReference>
<evidence type="ECO:0000313" key="3">
    <source>
        <dbReference type="Proteomes" id="UP001500063"/>
    </source>
</evidence>
<sequence length="91" mass="10329">MQDEKRDQELFEKIVGHIGEFVEADVSHLAPDSHLATSIEGMSSLKMVELLLYMEDCFGLEFDGSVMDKFGTMQDLVTYIRDLQDTPQQLA</sequence>
<dbReference type="InterPro" id="IPR009081">
    <property type="entry name" value="PP-bd_ACP"/>
</dbReference>
<dbReference type="InterPro" id="IPR036736">
    <property type="entry name" value="ACP-like_sf"/>
</dbReference>
<dbReference type="EMBL" id="BAAABW010000033">
    <property type="protein sequence ID" value="GAA0375200.1"/>
    <property type="molecule type" value="Genomic_DNA"/>
</dbReference>
<protein>
    <recommendedName>
        <fullName evidence="1">Carrier domain-containing protein</fullName>
    </recommendedName>
</protein>
<dbReference type="Gene3D" id="1.10.1200.10">
    <property type="entry name" value="ACP-like"/>
    <property type="match status" value="1"/>
</dbReference>
<keyword evidence="3" id="KW-1185">Reference proteome</keyword>
<dbReference type="RefSeq" id="WP_301889178.1">
    <property type="nucleotide sequence ID" value="NZ_BAAABW010000033.1"/>
</dbReference>
<proteinExistence type="predicted"/>
<comment type="caution">
    <text evidence="2">The sequence shown here is derived from an EMBL/GenBank/DDBJ whole genome shotgun (WGS) entry which is preliminary data.</text>
</comment>
<dbReference type="Proteomes" id="UP001500063">
    <property type="component" value="Unassembled WGS sequence"/>
</dbReference>
<accession>A0ABN0XWU6</accession>
<organism evidence="2 3">
    <name type="scientific">Streptomyces blastmyceticus</name>
    <dbReference type="NCBI Taxonomy" id="68180"/>
    <lineage>
        <taxon>Bacteria</taxon>
        <taxon>Bacillati</taxon>
        <taxon>Actinomycetota</taxon>
        <taxon>Actinomycetes</taxon>
        <taxon>Kitasatosporales</taxon>
        <taxon>Streptomycetaceae</taxon>
        <taxon>Streptomyces</taxon>
    </lineage>
</organism>
<evidence type="ECO:0000259" key="1">
    <source>
        <dbReference type="PROSITE" id="PS50075"/>
    </source>
</evidence>
<dbReference type="SUPFAM" id="SSF47336">
    <property type="entry name" value="ACP-like"/>
    <property type="match status" value="1"/>
</dbReference>